<gene>
    <name evidence="2" type="ORF">STAS_27886</name>
</gene>
<dbReference type="Proteomes" id="UP000325081">
    <property type="component" value="Unassembled WGS sequence"/>
</dbReference>
<evidence type="ECO:0000313" key="2">
    <source>
        <dbReference type="EMBL" id="GER50573.1"/>
    </source>
</evidence>
<feature type="compositionally biased region" description="Low complexity" evidence="1">
    <location>
        <begin position="61"/>
        <end position="74"/>
    </location>
</feature>
<comment type="caution">
    <text evidence="2">The sequence shown here is derived from an EMBL/GenBank/DDBJ whole genome shotgun (WGS) entry which is preliminary data.</text>
</comment>
<accession>A0A5A7QYU3</accession>
<name>A0A5A7QYU3_STRAF</name>
<evidence type="ECO:0000256" key="1">
    <source>
        <dbReference type="SAM" id="MobiDB-lite"/>
    </source>
</evidence>
<reference evidence="3" key="1">
    <citation type="journal article" date="2019" name="Curr. Biol.">
        <title>Genome Sequence of Striga asiatica Provides Insight into the Evolution of Plant Parasitism.</title>
        <authorList>
            <person name="Yoshida S."/>
            <person name="Kim S."/>
            <person name="Wafula E.K."/>
            <person name="Tanskanen J."/>
            <person name="Kim Y.M."/>
            <person name="Honaas L."/>
            <person name="Yang Z."/>
            <person name="Spallek T."/>
            <person name="Conn C.E."/>
            <person name="Ichihashi Y."/>
            <person name="Cheong K."/>
            <person name="Cui S."/>
            <person name="Der J.P."/>
            <person name="Gundlach H."/>
            <person name="Jiao Y."/>
            <person name="Hori C."/>
            <person name="Ishida J.K."/>
            <person name="Kasahara H."/>
            <person name="Kiba T."/>
            <person name="Kim M.S."/>
            <person name="Koo N."/>
            <person name="Laohavisit A."/>
            <person name="Lee Y.H."/>
            <person name="Lumba S."/>
            <person name="McCourt P."/>
            <person name="Mortimer J.C."/>
            <person name="Mutuku J.M."/>
            <person name="Nomura T."/>
            <person name="Sasaki-Sekimoto Y."/>
            <person name="Seto Y."/>
            <person name="Wang Y."/>
            <person name="Wakatake T."/>
            <person name="Sakakibara H."/>
            <person name="Demura T."/>
            <person name="Yamaguchi S."/>
            <person name="Yoneyama K."/>
            <person name="Manabe R.I."/>
            <person name="Nelson D.C."/>
            <person name="Schulman A.H."/>
            <person name="Timko M.P."/>
            <person name="dePamphilis C.W."/>
            <person name="Choi D."/>
            <person name="Shirasu K."/>
        </authorList>
    </citation>
    <scope>NUCLEOTIDE SEQUENCE [LARGE SCALE GENOMIC DNA]</scope>
    <source>
        <strain evidence="3">cv. UVA1</strain>
    </source>
</reference>
<sequence length="152" mass="16947">MTDNTRNPLTALNDGSETFDPGDASRISSHDTEFAALDRLTQSASKRPKTLKRVGDPLDKPSPSVQQQPPDSAQEPPPRKWTFKDMVNKHRQHVEMDPDDKGKATEGDEDVTVDLSQSMPEISIAKRFFDEINKDWKNAGLSTSNLLILPSM</sequence>
<dbReference type="AlphaFoldDB" id="A0A5A7QYU3"/>
<feature type="compositionally biased region" description="Polar residues" evidence="1">
    <location>
        <begin position="1"/>
        <end position="16"/>
    </location>
</feature>
<protein>
    <submittedName>
        <fullName evidence="2">Cofactor assembly of complex C</fullName>
    </submittedName>
</protein>
<evidence type="ECO:0000313" key="3">
    <source>
        <dbReference type="Proteomes" id="UP000325081"/>
    </source>
</evidence>
<dbReference type="EMBL" id="BKCP01009403">
    <property type="protein sequence ID" value="GER50573.1"/>
    <property type="molecule type" value="Genomic_DNA"/>
</dbReference>
<feature type="region of interest" description="Disordered" evidence="1">
    <location>
        <begin position="1"/>
        <end position="116"/>
    </location>
</feature>
<keyword evidence="3" id="KW-1185">Reference proteome</keyword>
<proteinExistence type="predicted"/>
<organism evidence="2 3">
    <name type="scientific">Striga asiatica</name>
    <name type="common">Asiatic witchweed</name>
    <name type="synonym">Buchnera asiatica</name>
    <dbReference type="NCBI Taxonomy" id="4170"/>
    <lineage>
        <taxon>Eukaryota</taxon>
        <taxon>Viridiplantae</taxon>
        <taxon>Streptophyta</taxon>
        <taxon>Embryophyta</taxon>
        <taxon>Tracheophyta</taxon>
        <taxon>Spermatophyta</taxon>
        <taxon>Magnoliopsida</taxon>
        <taxon>eudicotyledons</taxon>
        <taxon>Gunneridae</taxon>
        <taxon>Pentapetalae</taxon>
        <taxon>asterids</taxon>
        <taxon>lamiids</taxon>
        <taxon>Lamiales</taxon>
        <taxon>Orobanchaceae</taxon>
        <taxon>Buchnereae</taxon>
        <taxon>Striga</taxon>
    </lineage>
</organism>
<feature type="compositionally biased region" description="Basic and acidic residues" evidence="1">
    <location>
        <begin position="82"/>
        <end position="106"/>
    </location>
</feature>